<keyword evidence="7" id="KW-0408">Iron</keyword>
<dbReference type="SUPFAM" id="SSF48264">
    <property type="entry name" value="Cytochrome P450"/>
    <property type="match status" value="1"/>
</dbReference>
<evidence type="ECO:0000256" key="8">
    <source>
        <dbReference type="SAM" id="MobiDB-lite"/>
    </source>
</evidence>
<dbReference type="PANTHER" id="PTHR47955">
    <property type="entry name" value="CYTOCHROME P450 FAMILY 71 PROTEIN"/>
    <property type="match status" value="1"/>
</dbReference>
<gene>
    <name evidence="9" type="ORF">AAHA92_03677</name>
</gene>
<keyword evidence="9" id="KW-0503">Monooxygenase</keyword>
<comment type="caution">
    <text evidence="9">The sequence shown here is derived from an EMBL/GenBank/DDBJ whole genome shotgun (WGS) entry which is preliminary data.</text>
</comment>
<keyword evidence="5" id="KW-0479">Metal-binding</keyword>
<organism evidence="9 10">
    <name type="scientific">Salvia divinorum</name>
    <name type="common">Maria pastora</name>
    <name type="synonym">Diviner's sage</name>
    <dbReference type="NCBI Taxonomy" id="28513"/>
    <lineage>
        <taxon>Eukaryota</taxon>
        <taxon>Viridiplantae</taxon>
        <taxon>Streptophyta</taxon>
        <taxon>Embryophyta</taxon>
        <taxon>Tracheophyta</taxon>
        <taxon>Spermatophyta</taxon>
        <taxon>Magnoliopsida</taxon>
        <taxon>eudicotyledons</taxon>
        <taxon>Gunneridae</taxon>
        <taxon>Pentapetalae</taxon>
        <taxon>asterids</taxon>
        <taxon>lamiids</taxon>
        <taxon>Lamiales</taxon>
        <taxon>Lamiaceae</taxon>
        <taxon>Nepetoideae</taxon>
        <taxon>Mentheae</taxon>
        <taxon>Salviinae</taxon>
        <taxon>Salvia</taxon>
        <taxon>Salvia subgen. Calosphace</taxon>
    </lineage>
</organism>
<evidence type="ECO:0000256" key="1">
    <source>
        <dbReference type="ARBA" id="ARBA00001971"/>
    </source>
</evidence>
<keyword evidence="10" id="KW-1185">Reference proteome</keyword>
<comment type="subcellular location">
    <subcellularLocation>
        <location evidence="2">Membrane</location>
        <topology evidence="2">Single-pass membrane protein</topology>
    </subcellularLocation>
</comment>
<evidence type="ECO:0000256" key="2">
    <source>
        <dbReference type="ARBA" id="ARBA00004167"/>
    </source>
</evidence>
<dbReference type="Gene3D" id="1.10.630.10">
    <property type="entry name" value="Cytochrome P450"/>
    <property type="match status" value="1"/>
</dbReference>
<dbReference type="Proteomes" id="UP001567538">
    <property type="component" value="Unassembled WGS sequence"/>
</dbReference>
<dbReference type="AlphaFoldDB" id="A0ABD1IIM6"/>
<protein>
    <submittedName>
        <fullName evidence="9">Unspecific monooxygenase</fullName>
        <ecNumber evidence="9">1.14.14.1</ecNumber>
    </submittedName>
</protein>
<keyword evidence="4" id="KW-0349">Heme</keyword>
<evidence type="ECO:0000256" key="4">
    <source>
        <dbReference type="ARBA" id="ARBA00022617"/>
    </source>
</evidence>
<evidence type="ECO:0000256" key="7">
    <source>
        <dbReference type="ARBA" id="ARBA00023004"/>
    </source>
</evidence>
<dbReference type="PANTHER" id="PTHR47955:SF15">
    <property type="entry name" value="CYTOCHROME P450 71A2-LIKE"/>
    <property type="match status" value="1"/>
</dbReference>
<comment type="similarity">
    <text evidence="3">Belongs to the cytochrome P450 family.</text>
</comment>
<feature type="region of interest" description="Disordered" evidence="8">
    <location>
        <begin position="26"/>
        <end position="45"/>
    </location>
</feature>
<evidence type="ECO:0000256" key="6">
    <source>
        <dbReference type="ARBA" id="ARBA00023002"/>
    </source>
</evidence>
<evidence type="ECO:0000313" key="9">
    <source>
        <dbReference type="EMBL" id="KAL1568295.1"/>
    </source>
</evidence>
<dbReference type="Pfam" id="PF00067">
    <property type="entry name" value="p450"/>
    <property type="match status" value="1"/>
</dbReference>
<evidence type="ECO:0000313" key="10">
    <source>
        <dbReference type="Proteomes" id="UP001567538"/>
    </source>
</evidence>
<evidence type="ECO:0000256" key="3">
    <source>
        <dbReference type="ARBA" id="ARBA00010617"/>
    </source>
</evidence>
<proteinExistence type="inferred from homology"/>
<dbReference type="InterPro" id="IPR002401">
    <property type="entry name" value="Cyt_P450_E_grp-I"/>
</dbReference>
<dbReference type="GO" id="GO:0016114">
    <property type="term" value="P:terpenoid biosynthetic process"/>
    <property type="evidence" value="ECO:0007669"/>
    <property type="project" value="UniProtKB-ARBA"/>
</dbReference>
<dbReference type="PRINTS" id="PR00463">
    <property type="entry name" value="EP450I"/>
</dbReference>
<dbReference type="EMBL" id="JBEAFC010000002">
    <property type="protein sequence ID" value="KAL1568295.1"/>
    <property type="molecule type" value="Genomic_DNA"/>
</dbReference>
<sequence length="157" mass="17962">MQLVLIVLLSAPLFLFFLHKWRRSHAPSSLKRPPPSPPKLPGGGNLHQLGSLPHRSLHSLSRRYGPLMLLHFGKVPVLIASSAEAAREIMKDQDEIFASRPKMSIPARLIYNCRDVAFAPYGEYWRRIRGICVLHLLSSKRVQSYRRVREEETSLMV</sequence>
<dbReference type="InterPro" id="IPR036396">
    <property type="entry name" value="Cyt_P450_sf"/>
</dbReference>
<dbReference type="GO" id="GO:0046872">
    <property type="term" value="F:metal ion binding"/>
    <property type="evidence" value="ECO:0007669"/>
    <property type="project" value="UniProtKB-KW"/>
</dbReference>
<comment type="cofactor">
    <cofactor evidence="1">
        <name>heme</name>
        <dbReference type="ChEBI" id="CHEBI:30413"/>
    </cofactor>
</comment>
<dbReference type="GO" id="GO:0016020">
    <property type="term" value="C:membrane"/>
    <property type="evidence" value="ECO:0007669"/>
    <property type="project" value="UniProtKB-SubCell"/>
</dbReference>
<accession>A0ABD1IIM6</accession>
<name>A0ABD1IIM6_SALDI</name>
<evidence type="ECO:0000256" key="5">
    <source>
        <dbReference type="ARBA" id="ARBA00022723"/>
    </source>
</evidence>
<dbReference type="GO" id="GO:0016712">
    <property type="term" value="F:oxidoreductase activity, acting on paired donors, with incorporation or reduction of molecular oxygen, reduced flavin or flavoprotein as one donor, and incorporation of one atom of oxygen"/>
    <property type="evidence" value="ECO:0007669"/>
    <property type="project" value="UniProtKB-EC"/>
</dbReference>
<reference evidence="9 10" key="1">
    <citation type="submission" date="2024-06" db="EMBL/GenBank/DDBJ databases">
        <title>A chromosome level genome sequence of Diviner's sage (Salvia divinorum).</title>
        <authorList>
            <person name="Ford S.A."/>
            <person name="Ro D.-K."/>
            <person name="Ness R.W."/>
            <person name="Phillips M.A."/>
        </authorList>
    </citation>
    <scope>NUCLEOTIDE SEQUENCE [LARGE SCALE GENOMIC DNA]</scope>
    <source>
        <strain evidence="9">SAF-2024a</strain>
        <tissue evidence="9">Leaf</tissue>
    </source>
</reference>
<keyword evidence="6 9" id="KW-0560">Oxidoreductase</keyword>
<dbReference type="InterPro" id="IPR001128">
    <property type="entry name" value="Cyt_P450"/>
</dbReference>
<dbReference type="EC" id="1.14.14.1" evidence="9"/>